<reference evidence="2 3" key="1">
    <citation type="submission" date="2024-02" db="EMBL/GenBank/DDBJ databases">
        <title>De novo assembly and annotation of 12 fungi associated with fruit tree decline syndrome in Ontario, Canada.</title>
        <authorList>
            <person name="Sulman M."/>
            <person name="Ellouze W."/>
            <person name="Ilyukhin E."/>
        </authorList>
    </citation>
    <scope>NUCLEOTIDE SEQUENCE [LARGE SCALE GENOMIC DNA]</scope>
    <source>
        <strain evidence="2 3">M42-189</strain>
    </source>
</reference>
<organism evidence="2 3">
    <name type="scientific">Paraconiothyrium brasiliense</name>
    <dbReference type="NCBI Taxonomy" id="300254"/>
    <lineage>
        <taxon>Eukaryota</taxon>
        <taxon>Fungi</taxon>
        <taxon>Dikarya</taxon>
        <taxon>Ascomycota</taxon>
        <taxon>Pezizomycotina</taxon>
        <taxon>Dothideomycetes</taxon>
        <taxon>Pleosporomycetidae</taxon>
        <taxon>Pleosporales</taxon>
        <taxon>Massarineae</taxon>
        <taxon>Didymosphaeriaceae</taxon>
        <taxon>Paraconiothyrium</taxon>
    </lineage>
</organism>
<sequence length="573" mass="65330">MDKLPQELVDRISSYLGLQDLRNTLFLSHQFQYAAERYSAAFESYALTESNADKFLATYSDRRFNYLRYIHFSTEFPEPDSNDDEYNCRESIEQLEALDQEFTRQITFLFSTMNAIEARQADVFDLGRIHLSIYTPKRSVNREEFCLHHTFVSWRVHLLSPATLPQLPSIQHLSVLAPEQEFYSDGPDPALRMLDHRILLDLSNKLPNLHSLTCKMGGGEWYGSFENEGLRHITRDWAGARRDSRHDFGKALLEGAISSLRHVELDLLYPLDQAEYIDQRGSLPNLVKPAAFDPFSTSLRVLSFQLRTMKLCVVADETLFWPAGGDGSPPAWPNLESVDVMFHVAAPSGSWYFQGLPGVGSVDGFDVTNDMYPPLTTTDVDTHDDVLAMEAKFDDQQRIVQYRVSPNERILIPFLTASARALAHMPSLKDAQIWSPLTLNLSLLEDEEGYGSFDTTQVTNFSDADHAGLAWGMAYRKPGVKAFDSWNGEDFCASRQLWWRVGKWRPGSALHGLYRQIGRERYGDQLKEYWDACMAGEGLSYREDFEMFRLCLSHRMLVCLDATTGDHLKPYGG</sequence>
<dbReference type="PROSITE" id="PS50181">
    <property type="entry name" value="FBOX"/>
    <property type="match status" value="1"/>
</dbReference>
<comment type="caution">
    <text evidence="2">The sequence shown here is derived from an EMBL/GenBank/DDBJ whole genome shotgun (WGS) entry which is preliminary data.</text>
</comment>
<name>A0ABR3QHY1_9PLEO</name>
<accession>A0ABR3QHY1</accession>
<feature type="domain" description="F-box" evidence="1">
    <location>
        <begin position="1"/>
        <end position="45"/>
    </location>
</feature>
<gene>
    <name evidence="2" type="ORF">SLS60_011764</name>
</gene>
<evidence type="ECO:0000313" key="2">
    <source>
        <dbReference type="EMBL" id="KAL1591765.1"/>
    </source>
</evidence>
<keyword evidence="3" id="KW-1185">Reference proteome</keyword>
<protein>
    <recommendedName>
        <fullName evidence="1">F-box domain-containing protein</fullName>
    </recommendedName>
</protein>
<dbReference type="EMBL" id="JAKJXO020000023">
    <property type="protein sequence ID" value="KAL1591765.1"/>
    <property type="molecule type" value="Genomic_DNA"/>
</dbReference>
<evidence type="ECO:0000313" key="3">
    <source>
        <dbReference type="Proteomes" id="UP001521785"/>
    </source>
</evidence>
<proteinExistence type="predicted"/>
<dbReference type="Proteomes" id="UP001521785">
    <property type="component" value="Unassembled WGS sequence"/>
</dbReference>
<dbReference type="InterPro" id="IPR001810">
    <property type="entry name" value="F-box_dom"/>
</dbReference>
<evidence type="ECO:0000259" key="1">
    <source>
        <dbReference type="PROSITE" id="PS50181"/>
    </source>
</evidence>